<accession>A0A517V7Y4</accession>
<protein>
    <submittedName>
        <fullName evidence="2">26 kDa periplasmic immunogenic protein</fullName>
    </submittedName>
</protein>
<gene>
    <name evidence="2" type="ORF">Pan161_07390</name>
</gene>
<proteinExistence type="predicted"/>
<name>A0A517V7Y4_9PLAN</name>
<dbReference type="GO" id="GO:0006974">
    <property type="term" value="P:DNA damage response"/>
    <property type="evidence" value="ECO:0007669"/>
    <property type="project" value="TreeGrafter"/>
</dbReference>
<dbReference type="PANTHER" id="PTHR34387">
    <property type="entry name" value="SLR1258 PROTEIN"/>
    <property type="match status" value="1"/>
</dbReference>
<dbReference type="InterPro" id="IPR052022">
    <property type="entry name" value="26kDa_periplasmic_antigen"/>
</dbReference>
<evidence type="ECO:0000256" key="1">
    <source>
        <dbReference type="SAM" id="SignalP"/>
    </source>
</evidence>
<dbReference type="InterPro" id="IPR007497">
    <property type="entry name" value="SIMPL/DUF541"/>
</dbReference>
<dbReference type="RefSeq" id="WP_145224215.1">
    <property type="nucleotide sequence ID" value="NZ_CP036343.1"/>
</dbReference>
<dbReference type="PANTHER" id="PTHR34387:SF1">
    <property type="entry name" value="PERIPLASMIC IMMUNOGENIC PROTEIN"/>
    <property type="match status" value="1"/>
</dbReference>
<dbReference type="AlphaFoldDB" id="A0A517V7Y4"/>
<feature type="signal peptide" evidence="1">
    <location>
        <begin position="1"/>
        <end position="18"/>
    </location>
</feature>
<sequence length="260" mass="29124" precursor="true">MKILLAALVLLSGSIVEAADQPSITVSAKSEIQVAPDEVVLYLSAHTRDKHLSIAKRDNDEITTAVMKVFPRYSIPDEDVKVTDLQVDPDYGKYDNRSETPLAYEFVRSIRVRLTNFKHIEPLISDVIEAGLNDISRLHFRVSNQRKYQFEARKLAMTYAREKAVHLTELTNMKLGSPLRIEEGIESNWNAGGFGGAMVRQEQSQPLPDQKPAQPVESKLMLVKLQKDKGQEEKTIQILSSPGQITISAEVTVEFAMSSE</sequence>
<dbReference type="KEGG" id="gax:Pan161_07390"/>
<reference evidence="2 3" key="1">
    <citation type="submission" date="2019-02" db="EMBL/GenBank/DDBJ databases">
        <title>Deep-cultivation of Planctomycetes and their phenomic and genomic characterization uncovers novel biology.</title>
        <authorList>
            <person name="Wiegand S."/>
            <person name="Jogler M."/>
            <person name="Boedeker C."/>
            <person name="Pinto D."/>
            <person name="Vollmers J."/>
            <person name="Rivas-Marin E."/>
            <person name="Kohn T."/>
            <person name="Peeters S.H."/>
            <person name="Heuer A."/>
            <person name="Rast P."/>
            <person name="Oberbeckmann S."/>
            <person name="Bunk B."/>
            <person name="Jeske O."/>
            <person name="Meyerdierks A."/>
            <person name="Storesund J.E."/>
            <person name="Kallscheuer N."/>
            <person name="Luecker S."/>
            <person name="Lage O.M."/>
            <person name="Pohl T."/>
            <person name="Merkel B.J."/>
            <person name="Hornburger P."/>
            <person name="Mueller R.-W."/>
            <person name="Bruemmer F."/>
            <person name="Labrenz M."/>
            <person name="Spormann A.M."/>
            <person name="Op den Camp H."/>
            <person name="Overmann J."/>
            <person name="Amann R."/>
            <person name="Jetten M.S.M."/>
            <person name="Mascher T."/>
            <person name="Medema M.H."/>
            <person name="Devos D.P."/>
            <person name="Kaster A.-K."/>
            <person name="Ovreas L."/>
            <person name="Rohde M."/>
            <person name="Galperin M.Y."/>
            <person name="Jogler C."/>
        </authorList>
    </citation>
    <scope>NUCLEOTIDE SEQUENCE [LARGE SCALE GENOMIC DNA]</scope>
    <source>
        <strain evidence="2 3">Pan161</strain>
    </source>
</reference>
<keyword evidence="3" id="KW-1185">Reference proteome</keyword>
<evidence type="ECO:0000313" key="3">
    <source>
        <dbReference type="Proteomes" id="UP000316855"/>
    </source>
</evidence>
<dbReference type="Pfam" id="PF04402">
    <property type="entry name" value="SIMPL"/>
    <property type="match status" value="1"/>
</dbReference>
<keyword evidence="1" id="KW-0732">Signal</keyword>
<dbReference type="Proteomes" id="UP000316855">
    <property type="component" value="Chromosome"/>
</dbReference>
<dbReference type="OrthoDB" id="263137at2"/>
<dbReference type="EMBL" id="CP036343">
    <property type="protein sequence ID" value="QDT89114.1"/>
    <property type="molecule type" value="Genomic_DNA"/>
</dbReference>
<evidence type="ECO:0000313" key="2">
    <source>
        <dbReference type="EMBL" id="QDT89114.1"/>
    </source>
</evidence>
<dbReference type="Gene3D" id="3.30.70.2970">
    <property type="entry name" value="Protein of unknown function (DUF541), domain 2"/>
    <property type="match status" value="1"/>
</dbReference>
<organism evidence="2 3">
    <name type="scientific">Gimesia algae</name>
    <dbReference type="NCBI Taxonomy" id="2527971"/>
    <lineage>
        <taxon>Bacteria</taxon>
        <taxon>Pseudomonadati</taxon>
        <taxon>Planctomycetota</taxon>
        <taxon>Planctomycetia</taxon>
        <taxon>Planctomycetales</taxon>
        <taxon>Planctomycetaceae</taxon>
        <taxon>Gimesia</taxon>
    </lineage>
</organism>
<dbReference type="Gene3D" id="3.30.110.170">
    <property type="entry name" value="Protein of unknown function (DUF541), domain 1"/>
    <property type="match status" value="1"/>
</dbReference>
<feature type="chain" id="PRO_5021975158" evidence="1">
    <location>
        <begin position="19"/>
        <end position="260"/>
    </location>
</feature>